<accession>A0A0N7LNW8</accession>
<name>A0A0N7LNW8_9RHOB</name>
<keyword evidence="1" id="KW-0732">Signal</keyword>
<sequence length="186" mass="20359">MKAPNLAAILLVSAAPAFAQDVMRSFELPAHRALMAERSSAELTPFETDGCSGGLSASWRFVADTFPSFRGLYEAHPPWEYCCVTHDRAYHYAGGALRAEDSYDARLSADDTLRACVKKHGTDHAEEYAERYDMTAEQIRTAHSVTAEAMYAAVRFGGGPCSGLPWRWGFGYPGCSVFPPLAPARE</sequence>
<feature type="signal peptide" evidence="1">
    <location>
        <begin position="1"/>
        <end position="19"/>
    </location>
</feature>
<dbReference type="Proteomes" id="UP000050786">
    <property type="component" value="Unassembled WGS sequence"/>
</dbReference>
<dbReference type="AlphaFoldDB" id="A0A0N7LNW8"/>
<dbReference type="SUPFAM" id="SSF48619">
    <property type="entry name" value="Phospholipase A2, PLA2"/>
    <property type="match status" value="1"/>
</dbReference>
<dbReference type="GO" id="GO:0050482">
    <property type="term" value="P:arachidonate secretion"/>
    <property type="evidence" value="ECO:0007669"/>
    <property type="project" value="InterPro"/>
</dbReference>
<proteinExistence type="predicted"/>
<reference evidence="3" key="1">
    <citation type="submission" date="2015-09" db="EMBL/GenBank/DDBJ databases">
        <authorList>
            <person name="Rodrigo-Torres L."/>
            <person name="Arahal D.R."/>
        </authorList>
    </citation>
    <scope>NUCLEOTIDE SEQUENCE [LARGE SCALE GENOMIC DNA]</scope>
    <source>
        <strain evidence="3">CECT 4293</strain>
    </source>
</reference>
<dbReference type="EMBL" id="CYPS01000036">
    <property type="protein sequence ID" value="CUH43580.1"/>
    <property type="molecule type" value="Genomic_DNA"/>
</dbReference>
<evidence type="ECO:0008006" key="4">
    <source>
        <dbReference type="Google" id="ProtNLM"/>
    </source>
</evidence>
<evidence type="ECO:0000313" key="2">
    <source>
        <dbReference type="EMBL" id="CUH43580.1"/>
    </source>
</evidence>
<protein>
    <recommendedName>
        <fullName evidence="4">Prokaryotic phospholipase A2</fullName>
    </recommendedName>
</protein>
<dbReference type="RefSeq" id="WP_058273579.1">
    <property type="nucleotide sequence ID" value="NZ_CYPS01000036.1"/>
</dbReference>
<evidence type="ECO:0000313" key="3">
    <source>
        <dbReference type="Proteomes" id="UP000050786"/>
    </source>
</evidence>
<gene>
    <name evidence="2" type="ORF">RUM4293_02475</name>
</gene>
<organism evidence="2 3">
    <name type="scientific">Ruegeria atlantica</name>
    <dbReference type="NCBI Taxonomy" id="81569"/>
    <lineage>
        <taxon>Bacteria</taxon>
        <taxon>Pseudomonadati</taxon>
        <taxon>Pseudomonadota</taxon>
        <taxon>Alphaproteobacteria</taxon>
        <taxon>Rhodobacterales</taxon>
        <taxon>Roseobacteraceae</taxon>
        <taxon>Ruegeria</taxon>
    </lineage>
</organism>
<dbReference type="GO" id="GO:0006644">
    <property type="term" value="P:phospholipid metabolic process"/>
    <property type="evidence" value="ECO:0007669"/>
    <property type="project" value="InterPro"/>
</dbReference>
<keyword evidence="3" id="KW-1185">Reference proteome</keyword>
<dbReference type="InterPro" id="IPR036444">
    <property type="entry name" value="PLipase_A2_dom_sf"/>
</dbReference>
<feature type="chain" id="PRO_5006015447" description="Prokaryotic phospholipase A2" evidence="1">
    <location>
        <begin position="20"/>
        <end position="186"/>
    </location>
</feature>
<evidence type="ECO:0000256" key="1">
    <source>
        <dbReference type="SAM" id="SignalP"/>
    </source>
</evidence>
<dbReference type="GO" id="GO:0004623">
    <property type="term" value="F:phospholipase A2 activity"/>
    <property type="evidence" value="ECO:0007669"/>
    <property type="project" value="InterPro"/>
</dbReference>